<dbReference type="Gene3D" id="2.40.50.140">
    <property type="entry name" value="Nucleic acid-binding proteins"/>
    <property type="match status" value="1"/>
</dbReference>
<dbReference type="Gene3D" id="3.40.50.10190">
    <property type="entry name" value="BRCT domain"/>
    <property type="match status" value="1"/>
</dbReference>
<evidence type="ECO:0000259" key="16">
    <source>
        <dbReference type="PROSITE" id="PS50172"/>
    </source>
</evidence>
<dbReference type="SMART" id="SM00532">
    <property type="entry name" value="LIGANc"/>
    <property type="match status" value="1"/>
</dbReference>
<dbReference type="EC" id="6.5.1.2" evidence="2 14"/>
<dbReference type="RefSeq" id="WP_265133824.1">
    <property type="nucleotide sequence ID" value="NZ_FXTX01000010.1"/>
</dbReference>
<feature type="binding site" evidence="14">
    <location>
        <position position="453"/>
    </location>
    <ligand>
        <name>Zn(2+)</name>
        <dbReference type="ChEBI" id="CHEBI:29105"/>
    </ligand>
</feature>
<dbReference type="Proteomes" id="UP001157947">
    <property type="component" value="Unassembled WGS sequence"/>
</dbReference>
<comment type="caution">
    <text evidence="17">The sequence shown here is derived from an EMBL/GenBank/DDBJ whole genome shotgun (WGS) entry which is preliminary data.</text>
</comment>
<dbReference type="InterPro" id="IPR001357">
    <property type="entry name" value="BRCT_dom"/>
</dbReference>
<dbReference type="Pfam" id="PF00533">
    <property type="entry name" value="BRCT"/>
    <property type="match status" value="1"/>
</dbReference>
<gene>
    <name evidence="14" type="primary">ligA</name>
    <name evidence="17" type="ORF">SAMN06264868_11059</name>
</gene>
<evidence type="ECO:0000256" key="12">
    <source>
        <dbReference type="ARBA" id="ARBA00034005"/>
    </source>
</evidence>
<dbReference type="InterPro" id="IPR003583">
    <property type="entry name" value="Hlx-hairpin-Hlx_DNA-bd_motif"/>
</dbReference>
<evidence type="ECO:0000313" key="18">
    <source>
        <dbReference type="Proteomes" id="UP001157947"/>
    </source>
</evidence>
<dbReference type="SMART" id="SM00278">
    <property type="entry name" value="HhH1"/>
    <property type="match status" value="3"/>
</dbReference>
<evidence type="ECO:0000256" key="13">
    <source>
        <dbReference type="ARBA" id="ARBA00060881"/>
    </source>
</evidence>
<keyword evidence="10 14" id="KW-0520">NAD</keyword>
<dbReference type="GO" id="GO:0006281">
    <property type="term" value="P:DNA repair"/>
    <property type="evidence" value="ECO:0007669"/>
    <property type="project" value="UniProtKB-KW"/>
</dbReference>
<dbReference type="InterPro" id="IPR004149">
    <property type="entry name" value="Znf_DNAligase_C4"/>
</dbReference>
<dbReference type="PANTHER" id="PTHR23389">
    <property type="entry name" value="CHROMOSOME TRANSMISSION FIDELITY FACTOR 18"/>
    <property type="match status" value="1"/>
</dbReference>
<dbReference type="FunFam" id="2.40.50.140:FF:000012">
    <property type="entry name" value="DNA ligase"/>
    <property type="match status" value="1"/>
</dbReference>
<dbReference type="GO" id="GO:0003911">
    <property type="term" value="F:DNA ligase (NAD+) activity"/>
    <property type="evidence" value="ECO:0007669"/>
    <property type="project" value="UniProtKB-UniRule"/>
</dbReference>
<comment type="caution">
    <text evidence="14">Lacks conserved residue(s) required for the propagation of feature annotation.</text>
</comment>
<evidence type="ECO:0000256" key="9">
    <source>
        <dbReference type="ARBA" id="ARBA00022842"/>
    </source>
</evidence>
<feature type="binding site" evidence="14">
    <location>
        <position position="157"/>
    </location>
    <ligand>
        <name>NAD(+)</name>
        <dbReference type="ChEBI" id="CHEBI:57540"/>
    </ligand>
</feature>
<dbReference type="Gene3D" id="3.30.470.30">
    <property type="entry name" value="DNA ligase/mRNA capping enzyme"/>
    <property type="match status" value="1"/>
</dbReference>
<dbReference type="PROSITE" id="PS01055">
    <property type="entry name" value="DNA_LIGASE_N1"/>
    <property type="match status" value="1"/>
</dbReference>
<dbReference type="SMART" id="SM00292">
    <property type="entry name" value="BRCT"/>
    <property type="match status" value="1"/>
</dbReference>
<evidence type="ECO:0000256" key="11">
    <source>
        <dbReference type="ARBA" id="ARBA00023204"/>
    </source>
</evidence>
<reference evidence="17" key="1">
    <citation type="submission" date="2017-05" db="EMBL/GenBank/DDBJ databases">
        <authorList>
            <person name="Varghese N."/>
            <person name="Submissions S."/>
        </authorList>
    </citation>
    <scope>NUCLEOTIDE SEQUENCE</scope>
    <source>
        <strain evidence="17">DSM 18763</strain>
    </source>
</reference>
<comment type="cofactor">
    <cofactor evidence="14">
        <name>Mg(2+)</name>
        <dbReference type="ChEBI" id="CHEBI:18420"/>
    </cofactor>
    <cofactor evidence="14">
        <name>Mn(2+)</name>
        <dbReference type="ChEBI" id="CHEBI:29035"/>
    </cofactor>
</comment>
<keyword evidence="14" id="KW-0464">Manganese</keyword>
<evidence type="ECO:0000256" key="4">
    <source>
        <dbReference type="ARBA" id="ARBA00022598"/>
    </source>
</evidence>
<dbReference type="GO" id="GO:0005829">
    <property type="term" value="C:cytosol"/>
    <property type="evidence" value="ECO:0007669"/>
    <property type="project" value="TreeGrafter"/>
</dbReference>
<dbReference type="InterPro" id="IPR010994">
    <property type="entry name" value="RuvA_2-like"/>
</dbReference>
<dbReference type="Gene3D" id="1.10.150.20">
    <property type="entry name" value="5' to 3' exonuclease, C-terminal subdomain"/>
    <property type="match status" value="2"/>
</dbReference>
<keyword evidence="11 14" id="KW-0234">DNA repair</keyword>
<keyword evidence="4 14" id="KW-0436">Ligase</keyword>
<dbReference type="FunFam" id="1.10.150.20:FF:000006">
    <property type="entry name" value="DNA ligase"/>
    <property type="match status" value="1"/>
</dbReference>
<dbReference type="InterPro" id="IPR041663">
    <property type="entry name" value="DisA/LigA_HHH"/>
</dbReference>
<keyword evidence="6 14" id="KW-0479">Metal-binding</keyword>
<dbReference type="Pfam" id="PF03119">
    <property type="entry name" value="DNA_ligase_ZBD"/>
    <property type="match status" value="1"/>
</dbReference>
<evidence type="ECO:0000256" key="8">
    <source>
        <dbReference type="ARBA" id="ARBA00022833"/>
    </source>
</evidence>
<evidence type="ECO:0000256" key="2">
    <source>
        <dbReference type="ARBA" id="ARBA00012722"/>
    </source>
</evidence>
<feature type="binding site" evidence="14">
    <location>
        <begin position="54"/>
        <end position="58"/>
    </location>
    <ligand>
        <name>NAD(+)</name>
        <dbReference type="ChEBI" id="CHEBI:57540"/>
    </ligand>
</feature>
<dbReference type="InterPro" id="IPR013839">
    <property type="entry name" value="DNAligase_adenylation"/>
</dbReference>
<comment type="function">
    <text evidence="1 14">DNA ligase that catalyzes the formation of phosphodiester linkages between 5'-phosphoryl and 3'-hydroxyl groups in double-stranded DNA using NAD as a coenzyme and as the energy source for the reaction. It is essential for DNA replication and repair of damaged DNA.</text>
</comment>
<keyword evidence="18" id="KW-1185">Reference proteome</keyword>
<dbReference type="GO" id="GO:0046872">
    <property type="term" value="F:metal ion binding"/>
    <property type="evidence" value="ECO:0007669"/>
    <property type="project" value="UniProtKB-KW"/>
</dbReference>
<protein>
    <recommendedName>
        <fullName evidence="3 14">DNA ligase</fullName>
        <ecNumber evidence="2 14">6.5.1.2</ecNumber>
    </recommendedName>
    <alternativeName>
        <fullName evidence="14">Polydeoxyribonucleotide synthase [NAD(+)]</fullName>
    </alternativeName>
</protein>
<dbReference type="PIRSF" id="PIRSF001604">
    <property type="entry name" value="LigA"/>
    <property type="match status" value="1"/>
</dbReference>
<feature type="binding site" evidence="14">
    <location>
        <position position="195"/>
    </location>
    <ligand>
        <name>NAD(+)</name>
        <dbReference type="ChEBI" id="CHEBI:57540"/>
    </ligand>
</feature>
<dbReference type="InterPro" id="IPR036420">
    <property type="entry name" value="BRCT_dom_sf"/>
</dbReference>
<dbReference type="InterPro" id="IPR001679">
    <property type="entry name" value="DNA_ligase"/>
</dbReference>
<dbReference type="InterPro" id="IPR004150">
    <property type="entry name" value="NAD_DNA_ligase_OB"/>
</dbReference>
<name>A0AA45WM70_9AQUI</name>
<dbReference type="CDD" id="cd17748">
    <property type="entry name" value="BRCT_DNA_ligase_like"/>
    <property type="match status" value="1"/>
</dbReference>
<dbReference type="AlphaFoldDB" id="A0AA45WM70"/>
<accession>A0AA45WM70</accession>
<dbReference type="EMBL" id="FXTX01000010">
    <property type="protein sequence ID" value="SMP13177.1"/>
    <property type="molecule type" value="Genomic_DNA"/>
</dbReference>
<sequence length="688" mass="78665">MYTPEEEKKLIEKTYEFLKIKDIDQVKDRIEELREVIRFHDYRYYVLAQPVISDYEYDKLFKLLKDVETKYPELITPDSPTQRIPSEITKVFPQVKHLAPMLSLDNSYNEADLRDFDRRVRELTGLNKIEYAVEPKFDGAGISLLYENDLFVRGATRGDGIVGDDITNNLKTIKTIPLSAKFSKYGIKKIEIRGEVLIRKDIFKKINEERLEEGLPLFANPRNAAAGSIRLQDPKEVAKRNLEAFVYQVSYIEGNKLNKHSEYIQMLHNLGFKTPYEVMKVCNGIEEVIDYCKEWEKKRESYPYEIDGMVIKVNDTNLYDILGFTSHHPRWAIAFKFKAKQATTRLINVIFQVGRTGAITPVAKLEPVEIGGVIVSSASLMNEDFIREKDIRIGDLVLVERAGDVIPYIVMPIKEARTGNEKPIVFPEYCPSCGSKLVKPVGEAVWRCININCPAQVVERIIHFASKDAMDIKGLGEATVKKFYKLGLLKSIADIYRLDFNKIKLLQGFGEKSVSNLKKAIEESKTRPLYRLIYGLGIRYVGETTAKTLANHINCLEDLKNWTVIDLMKLQDIGDKVANSIYQFFHNENNIKLIEELKELGVQTCKQEEKKEGKLKGLVFVFTGALDCCSREKAKEIIESLGGIVLDSVSKKVNYLVVGKEPGSKLEKAKKIPTIKIIDEKQFLEMIK</sequence>
<keyword evidence="5 14" id="KW-0235">DNA replication</keyword>
<feature type="binding site" evidence="14">
    <location>
        <position position="433"/>
    </location>
    <ligand>
        <name>Zn(2+)</name>
        <dbReference type="ChEBI" id="CHEBI:29105"/>
    </ligand>
</feature>
<dbReference type="SUPFAM" id="SSF50249">
    <property type="entry name" value="Nucleic acid-binding proteins"/>
    <property type="match status" value="1"/>
</dbReference>
<dbReference type="Pfam" id="PF03120">
    <property type="entry name" value="OB_DNA_ligase"/>
    <property type="match status" value="1"/>
</dbReference>
<dbReference type="PANTHER" id="PTHR23389:SF9">
    <property type="entry name" value="DNA LIGASE"/>
    <property type="match status" value="1"/>
</dbReference>
<keyword evidence="8 14" id="KW-0862">Zinc</keyword>
<evidence type="ECO:0000256" key="3">
    <source>
        <dbReference type="ARBA" id="ARBA00013308"/>
    </source>
</evidence>
<keyword evidence="9 14" id="KW-0460">Magnesium</keyword>
<comment type="catalytic activity">
    <reaction evidence="12 14 15">
        <text>NAD(+) + (deoxyribonucleotide)n-3'-hydroxyl + 5'-phospho-(deoxyribonucleotide)m = (deoxyribonucleotide)n+m + AMP + beta-nicotinamide D-nucleotide.</text>
        <dbReference type="EC" id="6.5.1.2"/>
    </reaction>
</comment>
<dbReference type="Pfam" id="PF12826">
    <property type="entry name" value="HHH_2"/>
    <property type="match status" value="1"/>
</dbReference>
<dbReference type="Gene3D" id="6.20.10.30">
    <property type="match status" value="1"/>
</dbReference>
<evidence type="ECO:0000256" key="7">
    <source>
        <dbReference type="ARBA" id="ARBA00022763"/>
    </source>
</evidence>
<dbReference type="InterPro" id="IPR018239">
    <property type="entry name" value="DNA_ligase_AS"/>
</dbReference>
<dbReference type="PROSITE" id="PS01056">
    <property type="entry name" value="DNA_LIGASE_N2"/>
    <property type="match status" value="1"/>
</dbReference>
<dbReference type="InterPro" id="IPR013840">
    <property type="entry name" value="DNAligase_N"/>
</dbReference>
<dbReference type="PROSITE" id="PS50172">
    <property type="entry name" value="BRCT"/>
    <property type="match status" value="1"/>
</dbReference>
<feature type="binding site" evidence="14">
    <location>
        <position position="336"/>
    </location>
    <ligand>
        <name>NAD(+)</name>
        <dbReference type="ChEBI" id="CHEBI:57540"/>
    </ligand>
</feature>
<dbReference type="GO" id="GO:0006260">
    <property type="term" value="P:DNA replication"/>
    <property type="evidence" value="ECO:0007669"/>
    <property type="project" value="UniProtKB-KW"/>
</dbReference>
<comment type="similarity">
    <text evidence="13 14">Belongs to the NAD-dependent DNA ligase family. LigA subfamily.</text>
</comment>
<dbReference type="NCBIfam" id="NF005932">
    <property type="entry name" value="PRK07956.1"/>
    <property type="match status" value="1"/>
</dbReference>
<dbReference type="SUPFAM" id="SSF47781">
    <property type="entry name" value="RuvA domain 2-like"/>
    <property type="match status" value="1"/>
</dbReference>
<keyword evidence="7 14" id="KW-0227">DNA damage</keyword>
<dbReference type="FunFam" id="1.10.150.20:FF:000007">
    <property type="entry name" value="DNA ligase"/>
    <property type="match status" value="1"/>
</dbReference>
<feature type="active site" description="N6-AMP-lysine intermediate" evidence="14">
    <location>
        <position position="136"/>
    </location>
</feature>
<evidence type="ECO:0000256" key="10">
    <source>
        <dbReference type="ARBA" id="ARBA00023027"/>
    </source>
</evidence>
<dbReference type="SUPFAM" id="SSF52113">
    <property type="entry name" value="BRCT domain"/>
    <property type="match status" value="1"/>
</dbReference>
<dbReference type="FunFam" id="3.30.470.30:FF:000001">
    <property type="entry name" value="DNA ligase"/>
    <property type="match status" value="1"/>
</dbReference>
<proteinExistence type="inferred from homology"/>
<feature type="binding site" evidence="14">
    <location>
        <position position="312"/>
    </location>
    <ligand>
        <name>NAD(+)</name>
        <dbReference type="ChEBI" id="CHEBI:57540"/>
    </ligand>
</feature>
<dbReference type="Gene3D" id="1.10.287.610">
    <property type="entry name" value="Helix hairpin bin"/>
    <property type="match status" value="1"/>
</dbReference>
<dbReference type="GO" id="GO:0003677">
    <property type="term" value="F:DNA binding"/>
    <property type="evidence" value="ECO:0007669"/>
    <property type="project" value="InterPro"/>
</dbReference>
<evidence type="ECO:0000313" key="17">
    <source>
        <dbReference type="EMBL" id="SMP13177.1"/>
    </source>
</evidence>
<dbReference type="InterPro" id="IPR012340">
    <property type="entry name" value="NA-bd_OB-fold"/>
</dbReference>
<evidence type="ECO:0000256" key="14">
    <source>
        <dbReference type="HAMAP-Rule" id="MF_01588"/>
    </source>
</evidence>
<evidence type="ECO:0000256" key="6">
    <source>
        <dbReference type="ARBA" id="ARBA00022723"/>
    </source>
</evidence>
<dbReference type="HAMAP" id="MF_01588">
    <property type="entry name" value="DNA_ligase_A"/>
    <property type="match status" value="1"/>
</dbReference>
<feature type="binding site" evidence="14">
    <location>
        <position position="430"/>
    </location>
    <ligand>
        <name>Zn(2+)</name>
        <dbReference type="ChEBI" id="CHEBI:29105"/>
    </ligand>
</feature>
<feature type="domain" description="BRCT" evidence="16">
    <location>
        <begin position="610"/>
        <end position="688"/>
    </location>
</feature>
<evidence type="ECO:0000256" key="1">
    <source>
        <dbReference type="ARBA" id="ARBA00004067"/>
    </source>
</evidence>
<organism evidence="17 18">
    <name type="scientific">Venenivibrio stagnispumantis</name>
    <dbReference type="NCBI Taxonomy" id="407998"/>
    <lineage>
        <taxon>Bacteria</taxon>
        <taxon>Pseudomonadati</taxon>
        <taxon>Aquificota</taxon>
        <taxon>Aquificia</taxon>
        <taxon>Aquificales</taxon>
        <taxon>Hydrogenothermaceae</taxon>
        <taxon>Venenivibrio</taxon>
    </lineage>
</organism>
<dbReference type="Pfam" id="PF14520">
    <property type="entry name" value="HHH_5"/>
    <property type="match status" value="1"/>
</dbReference>
<feature type="binding site" evidence="14">
    <location>
        <begin position="103"/>
        <end position="104"/>
    </location>
    <ligand>
        <name>NAD(+)</name>
        <dbReference type="ChEBI" id="CHEBI:57540"/>
    </ligand>
</feature>
<dbReference type="NCBIfam" id="TIGR00575">
    <property type="entry name" value="dnlj"/>
    <property type="match status" value="1"/>
</dbReference>
<dbReference type="SUPFAM" id="SSF56091">
    <property type="entry name" value="DNA ligase/mRNA capping enzyme, catalytic domain"/>
    <property type="match status" value="1"/>
</dbReference>
<evidence type="ECO:0000256" key="15">
    <source>
        <dbReference type="RuleBase" id="RU000618"/>
    </source>
</evidence>
<dbReference type="Pfam" id="PF01653">
    <property type="entry name" value="DNA_ligase_aden"/>
    <property type="match status" value="1"/>
</dbReference>
<evidence type="ECO:0000256" key="5">
    <source>
        <dbReference type="ARBA" id="ARBA00022705"/>
    </source>
</evidence>
<dbReference type="CDD" id="cd00114">
    <property type="entry name" value="LIGANc"/>
    <property type="match status" value="1"/>
</dbReference>
<dbReference type="InterPro" id="IPR033136">
    <property type="entry name" value="DNA_ligase_CS"/>
</dbReference>
<feature type="binding site" evidence="14">
    <location>
        <position position="134"/>
    </location>
    <ligand>
        <name>NAD(+)</name>
        <dbReference type="ChEBI" id="CHEBI:57540"/>
    </ligand>
</feature>